<comment type="catalytic activity">
    <reaction evidence="3 4">
        <text>N(6)-[(R)-lipoyl]-L-lysyl-[glycine-cleavage complex H protein] + glycine + H(+) = N(6)-[(R)-S(8)-aminomethyldihydrolipoyl]-L-lysyl-[glycine-cleavage complex H protein] + CO2</text>
        <dbReference type="Rhea" id="RHEA:24304"/>
        <dbReference type="Rhea" id="RHEA-COMP:10494"/>
        <dbReference type="Rhea" id="RHEA-COMP:10495"/>
        <dbReference type="ChEBI" id="CHEBI:15378"/>
        <dbReference type="ChEBI" id="CHEBI:16526"/>
        <dbReference type="ChEBI" id="CHEBI:57305"/>
        <dbReference type="ChEBI" id="CHEBI:83099"/>
        <dbReference type="ChEBI" id="CHEBI:83143"/>
        <dbReference type="EC" id="1.4.4.2"/>
    </reaction>
</comment>
<reference evidence="7" key="1">
    <citation type="journal article" date="2019" name="Int. J. Syst. Evol. Microbiol.">
        <title>The Global Catalogue of Microorganisms (GCM) 10K type strain sequencing project: providing services to taxonomists for standard genome sequencing and annotation.</title>
        <authorList>
            <consortium name="The Broad Institute Genomics Platform"/>
            <consortium name="The Broad Institute Genome Sequencing Center for Infectious Disease"/>
            <person name="Wu L."/>
            <person name="Ma J."/>
        </authorList>
    </citation>
    <scope>NUCLEOTIDE SEQUENCE [LARGE SCALE GENOMIC DNA]</scope>
    <source>
        <strain evidence="7">JCM 17551</strain>
    </source>
</reference>
<evidence type="ECO:0000256" key="2">
    <source>
        <dbReference type="ARBA" id="ARBA00023002"/>
    </source>
</evidence>
<organism evidence="6 7">
    <name type="scientific">Litoribacillus peritrichatus</name>
    <dbReference type="NCBI Taxonomy" id="718191"/>
    <lineage>
        <taxon>Bacteria</taxon>
        <taxon>Pseudomonadati</taxon>
        <taxon>Pseudomonadota</taxon>
        <taxon>Gammaproteobacteria</taxon>
        <taxon>Oceanospirillales</taxon>
        <taxon>Oceanospirillaceae</taxon>
        <taxon>Litoribacillus</taxon>
    </lineage>
</organism>
<dbReference type="PANTHER" id="PTHR42806">
    <property type="entry name" value="GLYCINE CLEAVAGE SYSTEM P-PROTEIN"/>
    <property type="match status" value="1"/>
</dbReference>
<dbReference type="EMBL" id="BAABBN010000017">
    <property type="protein sequence ID" value="GAA3944499.1"/>
    <property type="molecule type" value="Genomic_DNA"/>
</dbReference>
<evidence type="ECO:0000313" key="6">
    <source>
        <dbReference type="EMBL" id="GAA3944499.1"/>
    </source>
</evidence>
<sequence length="456" mass="49081">MPFIPHTEQDVQEMLETIGVSSIEDLFDEIPPQLRAGELTQVPEALSEMDMMRRMRERAAQDDGALCFIGAGAYEHHIPAAVWDVATRGEFMTAYTPYQAEASQGTLQLIYEYQSMMATLMAMDVSNASLYDGASGLAEAVLMAVRANRKSKSRKILVPGTVHPSYRSALEAIVEAQNIEIVEVEWDQQSGTTLLDALGPFTGEDITGMVIAQPNFFGQLEDVNALTDWAHAQKALVIGLVNPMAMAVLEAPGNWGEKGADIAVGDGQPLGVPMASGGPYYGFMCCTSAIVRQMPGRLIGRTVDLDGKPGYALTLQAREQHIRRSKATSNICTNQGLAVTASTIYMSMQGPDGLANTAGACYQNTQALVEKLTSIEGVEKAFSGHNFHEVALTLPAKASAVLEKLAEREVLGGFDLGLSYSSLENTVLVCVTETKTDSDLEVYKLALADVLTELNG</sequence>
<evidence type="ECO:0000256" key="3">
    <source>
        <dbReference type="ARBA" id="ARBA00049026"/>
    </source>
</evidence>
<dbReference type="Pfam" id="PF02347">
    <property type="entry name" value="GDC-P"/>
    <property type="match status" value="1"/>
</dbReference>
<evidence type="ECO:0000259" key="5">
    <source>
        <dbReference type="Pfam" id="PF02347"/>
    </source>
</evidence>
<proteinExistence type="inferred from homology"/>
<dbReference type="RefSeq" id="WP_344800951.1">
    <property type="nucleotide sequence ID" value="NZ_BAABBN010000017.1"/>
</dbReference>
<name>A0ABP7NHB4_9GAMM</name>
<protein>
    <recommendedName>
        <fullName evidence="4">Probable glycine dehydrogenase (decarboxylating) subunit 1</fullName>
        <ecNumber evidence="4">1.4.4.2</ecNumber>
    </recommendedName>
    <alternativeName>
        <fullName evidence="4">Glycine cleavage system P-protein subunit 1</fullName>
    </alternativeName>
    <alternativeName>
        <fullName evidence="4">Glycine decarboxylase subunit 1</fullName>
    </alternativeName>
    <alternativeName>
        <fullName evidence="4">Glycine dehydrogenase (aminomethyl-transferring) subunit 1</fullName>
    </alternativeName>
</protein>
<comment type="similarity">
    <text evidence="4">Belongs to the GcvP family. N-terminal subunit subfamily.</text>
</comment>
<dbReference type="Gene3D" id="3.90.1150.10">
    <property type="entry name" value="Aspartate Aminotransferase, domain 1"/>
    <property type="match status" value="1"/>
</dbReference>
<comment type="subunit">
    <text evidence="4">The glycine cleavage system is composed of four proteins: P, T, L and H. In this organism, the P 'protein' is a heterodimer of two subunits.</text>
</comment>
<dbReference type="Proteomes" id="UP001501565">
    <property type="component" value="Unassembled WGS sequence"/>
</dbReference>
<dbReference type="SUPFAM" id="SSF53383">
    <property type="entry name" value="PLP-dependent transferases"/>
    <property type="match status" value="1"/>
</dbReference>
<keyword evidence="7" id="KW-1185">Reference proteome</keyword>
<feature type="domain" description="Glycine cleavage system P-protein N-terminal" evidence="5">
    <location>
        <begin position="3"/>
        <end position="441"/>
    </location>
</feature>
<dbReference type="PIRSF" id="PIRSF006815">
    <property type="entry name" value="GcvPA"/>
    <property type="match status" value="1"/>
</dbReference>
<dbReference type="EC" id="1.4.4.2" evidence="4"/>
<dbReference type="InterPro" id="IPR015422">
    <property type="entry name" value="PyrdxlP-dep_Trfase_small"/>
</dbReference>
<dbReference type="CDD" id="cd00613">
    <property type="entry name" value="GDC-P"/>
    <property type="match status" value="1"/>
</dbReference>
<comment type="caution">
    <text evidence="6">The sequence shown here is derived from an EMBL/GenBank/DDBJ whole genome shotgun (WGS) entry which is preliminary data.</text>
</comment>
<dbReference type="PANTHER" id="PTHR42806:SF1">
    <property type="entry name" value="GLYCINE DEHYDROGENASE (DECARBOXYLATING)"/>
    <property type="match status" value="1"/>
</dbReference>
<dbReference type="InterPro" id="IPR015421">
    <property type="entry name" value="PyrdxlP-dep_Trfase_major"/>
</dbReference>
<gene>
    <name evidence="4 6" type="primary">gcvPA</name>
    <name evidence="6" type="ORF">GCM10022277_45250</name>
</gene>
<dbReference type="InterPro" id="IPR020581">
    <property type="entry name" value="GDC_P"/>
</dbReference>
<evidence type="ECO:0000256" key="1">
    <source>
        <dbReference type="ARBA" id="ARBA00003788"/>
    </source>
</evidence>
<comment type="function">
    <text evidence="1 4">The glycine cleavage system catalyzes the degradation of glycine. The P protein binds the alpha-amino group of glycine through its pyridoxal phosphate cofactor; CO(2) is released and the remaining methylamine moiety is then transferred to the lipoamide cofactor of the H protein.</text>
</comment>
<dbReference type="NCBIfam" id="NF001696">
    <property type="entry name" value="PRK00451.1"/>
    <property type="match status" value="1"/>
</dbReference>
<dbReference type="InterPro" id="IPR015424">
    <property type="entry name" value="PyrdxlP-dep_Trfase"/>
</dbReference>
<dbReference type="HAMAP" id="MF_00712">
    <property type="entry name" value="GcvPA"/>
    <property type="match status" value="1"/>
</dbReference>
<dbReference type="InterPro" id="IPR049315">
    <property type="entry name" value="GDC-P_N"/>
</dbReference>
<dbReference type="InterPro" id="IPR023010">
    <property type="entry name" value="GcvPA"/>
</dbReference>
<accession>A0ABP7NHB4</accession>
<evidence type="ECO:0000313" key="7">
    <source>
        <dbReference type="Proteomes" id="UP001501565"/>
    </source>
</evidence>
<evidence type="ECO:0000256" key="4">
    <source>
        <dbReference type="HAMAP-Rule" id="MF_00712"/>
    </source>
</evidence>
<dbReference type="Gene3D" id="3.40.640.10">
    <property type="entry name" value="Type I PLP-dependent aspartate aminotransferase-like (Major domain)"/>
    <property type="match status" value="1"/>
</dbReference>
<keyword evidence="2 4" id="KW-0560">Oxidoreductase</keyword>